<dbReference type="InterPro" id="IPR016195">
    <property type="entry name" value="Pol/histidinol_Pase-like"/>
</dbReference>
<dbReference type="Pfam" id="PF02811">
    <property type="entry name" value="PHP"/>
    <property type="match status" value="1"/>
</dbReference>
<keyword evidence="6 8" id="KW-0368">Histidine biosynthesis</keyword>
<dbReference type="Proteomes" id="UP000712157">
    <property type="component" value="Unassembled WGS sequence"/>
</dbReference>
<evidence type="ECO:0000256" key="1">
    <source>
        <dbReference type="ARBA" id="ARBA00004970"/>
    </source>
</evidence>
<evidence type="ECO:0000256" key="4">
    <source>
        <dbReference type="ARBA" id="ARBA00022605"/>
    </source>
</evidence>
<evidence type="ECO:0000256" key="7">
    <source>
        <dbReference type="ARBA" id="ARBA00049158"/>
    </source>
</evidence>
<evidence type="ECO:0000256" key="2">
    <source>
        <dbReference type="ARBA" id="ARBA00009152"/>
    </source>
</evidence>
<dbReference type="GO" id="GO:0005737">
    <property type="term" value="C:cytoplasm"/>
    <property type="evidence" value="ECO:0007669"/>
    <property type="project" value="TreeGrafter"/>
</dbReference>
<dbReference type="EMBL" id="JAHQCW010000023">
    <property type="protein sequence ID" value="MBU9737638.1"/>
    <property type="molecule type" value="Genomic_DNA"/>
</dbReference>
<evidence type="ECO:0000256" key="6">
    <source>
        <dbReference type="ARBA" id="ARBA00023102"/>
    </source>
</evidence>
<comment type="catalytic activity">
    <reaction evidence="7 8">
        <text>L-histidinol phosphate + H2O = L-histidinol + phosphate</text>
        <dbReference type="Rhea" id="RHEA:14465"/>
        <dbReference type="ChEBI" id="CHEBI:15377"/>
        <dbReference type="ChEBI" id="CHEBI:43474"/>
        <dbReference type="ChEBI" id="CHEBI:57699"/>
        <dbReference type="ChEBI" id="CHEBI:57980"/>
        <dbReference type="EC" id="3.1.3.15"/>
    </reaction>
</comment>
<dbReference type="GO" id="GO:0000105">
    <property type="term" value="P:L-histidine biosynthetic process"/>
    <property type="evidence" value="ECO:0007669"/>
    <property type="project" value="UniProtKB-UniRule"/>
</dbReference>
<comment type="caution">
    <text evidence="10">The sequence shown here is derived from an EMBL/GenBank/DDBJ whole genome shotgun (WGS) entry which is preliminary data.</text>
</comment>
<sequence>MCSDFHLHCSYSPDSDSSMEEMIRAAIGLGLKRMCLTDHQDWDYETDGMVWYFDTDPYVEDYLKYKEKYEGQIELLLGVEMGLQPHLAEGYREYVQKYPFDFIIGSSHLAHGKDPYQKNYFEGITEEEGYREYFDSILENIDAFDGYQVYGHLDYVVRYGPNRNKYYSYEAYRDVLDTILKALIDRGLGIEVNTAGYKYGLGQTNPHPDVLKRYKELGGEILTIGSDAHRPEHIAYSFPLLEELLTGCGFRYYTVFRNRKPEFIKIS</sequence>
<dbReference type="InterPro" id="IPR004013">
    <property type="entry name" value="PHP_dom"/>
</dbReference>
<dbReference type="InterPro" id="IPR010140">
    <property type="entry name" value="Histidinol_P_phosphatase_HisJ"/>
</dbReference>
<dbReference type="SMART" id="SM00481">
    <property type="entry name" value="POLIIIAc"/>
    <property type="match status" value="1"/>
</dbReference>
<dbReference type="Gene3D" id="3.20.20.140">
    <property type="entry name" value="Metal-dependent hydrolases"/>
    <property type="match status" value="1"/>
</dbReference>
<dbReference type="AlphaFoldDB" id="A0A949K766"/>
<accession>A0A949K766</accession>
<evidence type="ECO:0000313" key="11">
    <source>
        <dbReference type="Proteomes" id="UP000712157"/>
    </source>
</evidence>
<protein>
    <recommendedName>
        <fullName evidence="3 8">Histidinol-phosphatase</fullName>
        <shortName evidence="8">HolPase</shortName>
        <ecNumber evidence="3 8">3.1.3.15</ecNumber>
    </recommendedName>
</protein>
<evidence type="ECO:0000313" key="10">
    <source>
        <dbReference type="EMBL" id="MBU9737638.1"/>
    </source>
</evidence>
<name>A0A949K766_9FIRM</name>
<organism evidence="10 11">
    <name type="scientific">Diplocloster agilis</name>
    <dbReference type="NCBI Taxonomy" id="2850323"/>
    <lineage>
        <taxon>Bacteria</taxon>
        <taxon>Bacillati</taxon>
        <taxon>Bacillota</taxon>
        <taxon>Clostridia</taxon>
        <taxon>Lachnospirales</taxon>
        <taxon>Lachnospiraceae</taxon>
        <taxon>Diplocloster</taxon>
    </lineage>
</organism>
<dbReference type="InterPro" id="IPR003141">
    <property type="entry name" value="Pol/His_phosphatase_N"/>
</dbReference>
<keyword evidence="4 8" id="KW-0028">Amino-acid biosynthesis</keyword>
<comment type="pathway">
    <text evidence="1 8">Amino-acid biosynthesis; L-histidine biosynthesis; L-histidine from 5-phospho-alpha-D-ribose 1-diphosphate: step 8/9.</text>
</comment>
<comment type="similarity">
    <text evidence="2 8">Belongs to the PHP hydrolase family. HisK subfamily.</text>
</comment>
<dbReference type="NCBIfam" id="TIGR01856">
    <property type="entry name" value="hisJ_fam"/>
    <property type="match status" value="1"/>
</dbReference>
<evidence type="ECO:0000256" key="3">
    <source>
        <dbReference type="ARBA" id="ARBA00013085"/>
    </source>
</evidence>
<dbReference type="PANTHER" id="PTHR21039">
    <property type="entry name" value="HISTIDINOL PHOSPHATASE-RELATED"/>
    <property type="match status" value="1"/>
</dbReference>
<keyword evidence="11" id="KW-1185">Reference proteome</keyword>
<dbReference type="PANTHER" id="PTHR21039:SF0">
    <property type="entry name" value="HISTIDINOL-PHOSPHATASE"/>
    <property type="match status" value="1"/>
</dbReference>
<evidence type="ECO:0000256" key="5">
    <source>
        <dbReference type="ARBA" id="ARBA00022801"/>
    </source>
</evidence>
<dbReference type="GO" id="GO:0004401">
    <property type="term" value="F:histidinol-phosphatase activity"/>
    <property type="evidence" value="ECO:0007669"/>
    <property type="project" value="UniProtKB-UniRule"/>
</dbReference>
<keyword evidence="5 8" id="KW-0378">Hydrolase</keyword>
<proteinExistence type="inferred from homology"/>
<dbReference type="EC" id="3.1.3.15" evidence="3 8"/>
<evidence type="ECO:0000256" key="8">
    <source>
        <dbReference type="RuleBase" id="RU366003"/>
    </source>
</evidence>
<gene>
    <name evidence="10" type="ORF">KTH89_13915</name>
</gene>
<feature type="domain" description="Polymerase/histidinol phosphatase N-terminal" evidence="9">
    <location>
        <begin position="3"/>
        <end position="85"/>
    </location>
</feature>
<reference evidence="10" key="1">
    <citation type="submission" date="2021-06" db="EMBL/GenBank/DDBJ databases">
        <title>Description of novel taxa of the family Lachnospiraceae.</title>
        <authorList>
            <person name="Chaplin A.V."/>
            <person name="Sokolova S.R."/>
            <person name="Pikina A.P."/>
            <person name="Korzhanova M."/>
            <person name="Belova V."/>
            <person name="Korostin D."/>
            <person name="Efimov B.A."/>
        </authorList>
    </citation>
    <scope>NUCLEOTIDE SEQUENCE</scope>
    <source>
        <strain evidence="10">ASD5720</strain>
    </source>
</reference>
<dbReference type="SUPFAM" id="SSF89550">
    <property type="entry name" value="PHP domain-like"/>
    <property type="match status" value="1"/>
</dbReference>
<evidence type="ECO:0000259" key="9">
    <source>
        <dbReference type="SMART" id="SM00481"/>
    </source>
</evidence>